<evidence type="ECO:0000313" key="3">
    <source>
        <dbReference type="Proteomes" id="UP000829992"/>
    </source>
</evidence>
<evidence type="ECO:0000259" key="1">
    <source>
        <dbReference type="Pfam" id="PF00582"/>
    </source>
</evidence>
<dbReference type="Proteomes" id="UP000829992">
    <property type="component" value="Chromosome"/>
</dbReference>
<dbReference type="InterPro" id="IPR006016">
    <property type="entry name" value="UspA"/>
</dbReference>
<reference evidence="2 3" key="1">
    <citation type="submission" date="2022-05" db="EMBL/GenBank/DDBJ databases">
        <authorList>
            <person name="Zhou X."/>
            <person name="Li K."/>
            <person name="Man Y."/>
        </authorList>
    </citation>
    <scope>NUCLEOTIDE SEQUENCE [LARGE SCALE GENOMIC DNA]</scope>
    <source>
        <strain evidence="2 3">MS405</strain>
    </source>
</reference>
<dbReference type="EMBL" id="CP097289">
    <property type="protein sequence ID" value="UQT61449.1"/>
    <property type="molecule type" value="Genomic_DNA"/>
</dbReference>
<keyword evidence="3" id="KW-1185">Reference proteome</keyword>
<name>A0ABY4Q8I0_9ACTN</name>
<proteinExistence type="predicted"/>
<dbReference type="Gene3D" id="3.40.50.12370">
    <property type="match status" value="1"/>
</dbReference>
<organism evidence="2 3">
    <name type="scientific">Streptomyces durmitorensis</name>
    <dbReference type="NCBI Taxonomy" id="319947"/>
    <lineage>
        <taxon>Bacteria</taxon>
        <taxon>Bacillati</taxon>
        <taxon>Actinomycetota</taxon>
        <taxon>Actinomycetes</taxon>
        <taxon>Kitasatosporales</taxon>
        <taxon>Streptomycetaceae</taxon>
        <taxon>Streptomyces</taxon>
    </lineage>
</organism>
<feature type="domain" description="UspA" evidence="1">
    <location>
        <begin position="3"/>
        <end position="118"/>
    </location>
</feature>
<protein>
    <submittedName>
        <fullName evidence="2">Universal stress protein</fullName>
    </submittedName>
</protein>
<gene>
    <name evidence="2" type="ORF">M4V62_09915</name>
</gene>
<accession>A0ABY4Q8I0</accession>
<dbReference type="SUPFAM" id="SSF52402">
    <property type="entry name" value="Adenine nucleotide alpha hydrolases-like"/>
    <property type="match status" value="1"/>
</dbReference>
<dbReference type="Pfam" id="PF00582">
    <property type="entry name" value="Usp"/>
    <property type="match status" value="1"/>
</dbReference>
<evidence type="ECO:0000313" key="2">
    <source>
        <dbReference type="EMBL" id="UQT61449.1"/>
    </source>
</evidence>
<sequence length="156" mass="17287">MEEARRAGRVLVAMIAWEPPEGEGLYARRPDRAWARHWEAEARGRLDRAFEEVFGGAPEGVVVERWVVRGAAGRAVCDFAGAAEDLVVLGARKGWGWGRGRVRRYVQGRAGCRVMVVPGPVVPRGMRRALRKARPEDFSPGPPFRELPASGVCGWR</sequence>